<evidence type="ECO:0000256" key="1">
    <source>
        <dbReference type="ARBA" id="ARBA00006190"/>
    </source>
</evidence>
<feature type="coiled-coil region" evidence="5">
    <location>
        <begin position="28"/>
        <end position="55"/>
    </location>
</feature>
<protein>
    <recommendedName>
        <fullName evidence="3">Charged multivesicular body protein 5</fullName>
    </recommendedName>
    <alternativeName>
        <fullName evidence="4">Chromatin-modifying protein 5</fullName>
    </alternativeName>
</protein>
<dbReference type="GeneTree" id="ENSGT00550000074817"/>
<feature type="region of interest" description="Disordered" evidence="6">
    <location>
        <begin position="138"/>
        <end position="181"/>
    </location>
</feature>
<dbReference type="PANTHER" id="PTHR22761:SF12">
    <property type="entry name" value="CHARGED MULTIVESICULAR BODY PROTEIN 5"/>
    <property type="match status" value="1"/>
</dbReference>
<dbReference type="GO" id="GO:0006900">
    <property type="term" value="P:vesicle budding from membrane"/>
    <property type="evidence" value="ECO:0007669"/>
    <property type="project" value="TreeGrafter"/>
</dbReference>
<dbReference type="Proteomes" id="UP000694402">
    <property type="component" value="Unassembled WGS sequence"/>
</dbReference>
<gene>
    <name evidence="7" type="primary">LOC112217282</name>
</gene>
<evidence type="ECO:0000313" key="7">
    <source>
        <dbReference type="Ensembl" id="ENSOTSP00005026733.2"/>
    </source>
</evidence>
<proteinExistence type="inferred from homology"/>
<evidence type="ECO:0000313" key="8">
    <source>
        <dbReference type="Proteomes" id="UP000694402"/>
    </source>
</evidence>
<dbReference type="GO" id="GO:0005771">
    <property type="term" value="C:multivesicular body"/>
    <property type="evidence" value="ECO:0007669"/>
    <property type="project" value="TreeGrafter"/>
</dbReference>
<name>A0A8C8LLS0_ONCTS</name>
<evidence type="ECO:0000256" key="4">
    <source>
        <dbReference type="ARBA" id="ARBA00041628"/>
    </source>
</evidence>
<keyword evidence="8" id="KW-1185">Reference proteome</keyword>
<feature type="region of interest" description="Disordered" evidence="6">
    <location>
        <begin position="1"/>
        <end position="21"/>
    </location>
</feature>
<evidence type="ECO:0000256" key="5">
    <source>
        <dbReference type="SAM" id="Coils"/>
    </source>
</evidence>
<dbReference type="InterPro" id="IPR005024">
    <property type="entry name" value="Snf7_fam"/>
</dbReference>
<evidence type="ECO:0000256" key="6">
    <source>
        <dbReference type="SAM" id="MobiDB-lite"/>
    </source>
</evidence>
<reference evidence="7" key="1">
    <citation type="submission" date="2025-08" db="UniProtKB">
        <authorList>
            <consortium name="Ensembl"/>
        </authorList>
    </citation>
    <scope>IDENTIFICATION</scope>
</reference>
<organism evidence="7 8">
    <name type="scientific">Oncorhynchus tshawytscha</name>
    <name type="common">Chinook salmon</name>
    <name type="synonym">Salmo tshawytscha</name>
    <dbReference type="NCBI Taxonomy" id="74940"/>
    <lineage>
        <taxon>Eukaryota</taxon>
        <taxon>Metazoa</taxon>
        <taxon>Chordata</taxon>
        <taxon>Craniata</taxon>
        <taxon>Vertebrata</taxon>
        <taxon>Euteleostomi</taxon>
        <taxon>Actinopterygii</taxon>
        <taxon>Neopterygii</taxon>
        <taxon>Teleostei</taxon>
        <taxon>Protacanthopterygii</taxon>
        <taxon>Salmoniformes</taxon>
        <taxon>Salmonidae</taxon>
        <taxon>Salmoninae</taxon>
        <taxon>Oncorhynchus</taxon>
    </lineage>
</organism>
<dbReference type="Gene3D" id="6.10.250.1710">
    <property type="match status" value="1"/>
</dbReference>
<dbReference type="PANTHER" id="PTHR22761">
    <property type="entry name" value="CHARGED MULTIVESICULAR BODY PROTEIN"/>
    <property type="match status" value="1"/>
</dbReference>
<feature type="compositionally biased region" description="Basic residues" evidence="6">
    <location>
        <begin position="1"/>
        <end position="10"/>
    </location>
</feature>
<accession>A0A8C8LLS0</accession>
<dbReference type="Gene3D" id="6.10.140.1230">
    <property type="match status" value="1"/>
</dbReference>
<feature type="region of interest" description="Disordered" evidence="6">
    <location>
        <begin position="102"/>
        <end position="121"/>
    </location>
</feature>
<evidence type="ECO:0000256" key="3">
    <source>
        <dbReference type="ARBA" id="ARBA00041078"/>
    </source>
</evidence>
<comment type="similarity">
    <text evidence="1">Belongs to the SNF7 family.</text>
</comment>
<dbReference type="Ensembl" id="ENSOTST00005028866.2">
    <property type="protein sequence ID" value="ENSOTSP00005026733.2"/>
    <property type="gene ID" value="ENSOTSG00005012575.2"/>
</dbReference>
<dbReference type="GO" id="GO:0032511">
    <property type="term" value="P:late endosome to vacuole transport via multivesicular body sorting pathway"/>
    <property type="evidence" value="ECO:0007669"/>
    <property type="project" value="TreeGrafter"/>
</dbReference>
<dbReference type="AlphaFoldDB" id="A0A8C8LLS0"/>
<sequence>MNRIFGRGKPKAPPPNLSDCIGNVDARAESMDQKISRLDAELIKYKDQMKKMREGPSKNMVKQKAMRVEAMKIGAKEMKRAYKDVKTDQIEDLQDQLEDMMEDANEVQESLSRSYGTPDIDEDDLEAELDALGDELLLDDDSSYLDEASSAPSIPEGIPNDSKTNKVRHSPCLHRALTSTH</sequence>
<dbReference type="Pfam" id="PF03357">
    <property type="entry name" value="Snf7"/>
    <property type="match status" value="1"/>
</dbReference>
<reference evidence="7" key="2">
    <citation type="submission" date="2025-09" db="UniProtKB">
        <authorList>
            <consortium name="Ensembl"/>
        </authorList>
    </citation>
    <scope>IDENTIFICATION</scope>
</reference>
<evidence type="ECO:0000256" key="2">
    <source>
        <dbReference type="ARBA" id="ARBA00023054"/>
    </source>
</evidence>
<keyword evidence="2 5" id="KW-0175">Coiled coil</keyword>